<keyword evidence="2" id="KW-1185">Reference proteome</keyword>
<feature type="non-terminal residue" evidence="1">
    <location>
        <position position="1"/>
    </location>
</feature>
<gene>
    <name evidence="1" type="ORF">ADUPG1_003903</name>
</gene>
<evidence type="ECO:0000313" key="2">
    <source>
        <dbReference type="Proteomes" id="UP001057375"/>
    </source>
</evidence>
<accession>A0ABQ5KZX8</accession>
<evidence type="ECO:0000313" key="1">
    <source>
        <dbReference type="EMBL" id="GKT37965.1"/>
    </source>
</evidence>
<dbReference type="Proteomes" id="UP001057375">
    <property type="component" value="Unassembled WGS sequence"/>
</dbReference>
<feature type="non-terminal residue" evidence="1">
    <location>
        <position position="162"/>
    </location>
</feature>
<reference evidence="1" key="1">
    <citation type="submission" date="2022-03" db="EMBL/GenBank/DDBJ databases">
        <title>Draft genome sequence of Aduncisulcus paluster, a free-living microaerophilic Fornicata.</title>
        <authorList>
            <person name="Yuyama I."/>
            <person name="Kume K."/>
            <person name="Tamura T."/>
            <person name="Inagaki Y."/>
            <person name="Hashimoto T."/>
        </authorList>
    </citation>
    <scope>NUCLEOTIDE SEQUENCE</scope>
    <source>
        <strain evidence="1">NY0171</strain>
    </source>
</reference>
<sequence length="162" mass="18080">KRVVCHKKKSVAEQKKKIALRKKRLAKATASKRIAEMCKSLDHLCQLSLLNEASPVCDKFAISRHSLPAQSIHLKKHLHEYGKSSSFIMPSVTMVDSYASKICEQVLSCVKGVRLACADETYLRRVKGSLDKLIDALNAFAILPHPEKDLRDVVKAVVELCV</sequence>
<dbReference type="EMBL" id="BQXS01005546">
    <property type="protein sequence ID" value="GKT37965.1"/>
    <property type="molecule type" value="Genomic_DNA"/>
</dbReference>
<organism evidence="1 2">
    <name type="scientific">Aduncisulcus paluster</name>
    <dbReference type="NCBI Taxonomy" id="2918883"/>
    <lineage>
        <taxon>Eukaryota</taxon>
        <taxon>Metamonada</taxon>
        <taxon>Carpediemonas-like organisms</taxon>
        <taxon>Aduncisulcus</taxon>
    </lineage>
</organism>
<name>A0ABQ5KZX8_9EUKA</name>
<comment type="caution">
    <text evidence="1">The sequence shown here is derived from an EMBL/GenBank/DDBJ whole genome shotgun (WGS) entry which is preliminary data.</text>
</comment>
<proteinExistence type="predicted"/>
<protein>
    <submittedName>
        <fullName evidence="1">Uncharacterized protein</fullName>
    </submittedName>
</protein>